<sequence>MTSDKTKKSLVIKPFKPRNTMDAAAAAGIWGNLSRAIDEIHNKNASELSYEELYRNAYNLVLHKHGELLYANVRESLRAHLTRVARAAACVPDEQLLGELSARWADHQVTMVMIRDILMYMDRTYVKQMNRMLVYDLGLQIFRDAIVRHDKVRDRLRALLLRNVAEERAGRLIDRGLMKTILGMLVDVSVDGPSVYEKEFEAPFLEATARFYRAESLGFIAANTCPDYMRKVEARLAEEAARGTQYLHVGTVPKLNAIVETALIQDHARTLVDTEHSGCESMFRENKIEDLERMYTLFQRVPSTVDDLRGAMCDFVKRSGKALLADQEVAGREPVAFVQGLLELRDKFTGIVEHAFHNDQKAAKRLKEAFEDFVNADNRSARFLASYADDLLRSGLRGVPEHEVDRQLEKVIVIFRYLQDKDIFENFHKIHLSKRLLTGRSISNDYERNMIARLKAECGYQFTSKLEGMFTDMRISQDAMEGYRRAGLSHSYGVELEVSMLTGGYWPTQTVDACVLPAPLKQCCDTFEKHYLEKHTGRKIVWQTHMGSADLKAVFGGRRHELNVSTYQMCILMLFNQTDQLSLTIIRNHVNIPDQELRRHLISLCTPKHRILKKTSKGKGIADDDVFIFNEEFTSKLKRVRVPLVSARDLGLGPDAADGGGGGGGADDVPFNVQRDRQNMVEAAIVRIMKARKALGHNALVAEVTKQLQNRFNPAPVFIKKRIEALIERDYLQRDEKDRRTYVYLA</sequence>
<dbReference type="PANTHER" id="PTHR11932">
    <property type="entry name" value="CULLIN"/>
    <property type="match status" value="1"/>
</dbReference>
<evidence type="ECO:0000313" key="8">
    <source>
        <dbReference type="Proteomes" id="UP000664859"/>
    </source>
</evidence>
<keyword evidence="2" id="KW-1017">Isopeptide bond</keyword>
<dbReference type="SUPFAM" id="SSF74788">
    <property type="entry name" value="Cullin repeat-like"/>
    <property type="match status" value="1"/>
</dbReference>
<dbReference type="SUPFAM" id="SSF75632">
    <property type="entry name" value="Cullin homology domain"/>
    <property type="match status" value="1"/>
</dbReference>
<evidence type="ECO:0000256" key="2">
    <source>
        <dbReference type="ARBA" id="ARBA00022499"/>
    </source>
</evidence>
<name>A0A835Z7J2_9STRA</name>
<dbReference type="FunFam" id="1.20.1310.10:FF:000001">
    <property type="entry name" value="Cullin 3"/>
    <property type="match status" value="1"/>
</dbReference>
<evidence type="ECO:0000259" key="6">
    <source>
        <dbReference type="PROSITE" id="PS50069"/>
    </source>
</evidence>
<dbReference type="InterPro" id="IPR045093">
    <property type="entry name" value="Cullin"/>
</dbReference>
<organism evidence="7 8">
    <name type="scientific">Tribonema minus</name>
    <dbReference type="NCBI Taxonomy" id="303371"/>
    <lineage>
        <taxon>Eukaryota</taxon>
        <taxon>Sar</taxon>
        <taxon>Stramenopiles</taxon>
        <taxon>Ochrophyta</taxon>
        <taxon>PX clade</taxon>
        <taxon>Xanthophyceae</taxon>
        <taxon>Tribonematales</taxon>
        <taxon>Tribonemataceae</taxon>
        <taxon>Tribonema</taxon>
    </lineage>
</organism>
<dbReference type="Gene3D" id="1.20.1310.10">
    <property type="entry name" value="Cullin Repeats"/>
    <property type="match status" value="4"/>
</dbReference>
<dbReference type="EMBL" id="JAFCMP010000077">
    <property type="protein sequence ID" value="KAG5188131.1"/>
    <property type="molecule type" value="Genomic_DNA"/>
</dbReference>
<dbReference type="FunFam" id="1.20.1310.10:FF:000002">
    <property type="entry name" value="cullin-3 isoform X1"/>
    <property type="match status" value="1"/>
</dbReference>
<dbReference type="FunFam" id="1.20.1310.10:FF:000006">
    <property type="entry name" value="Cullin 3"/>
    <property type="match status" value="1"/>
</dbReference>
<proteinExistence type="inferred from homology"/>
<accession>A0A835Z7J2</accession>
<keyword evidence="8" id="KW-1185">Reference proteome</keyword>
<dbReference type="InterPro" id="IPR016159">
    <property type="entry name" value="Cullin_repeat-like_dom_sf"/>
</dbReference>
<dbReference type="GO" id="GO:0031625">
    <property type="term" value="F:ubiquitin protein ligase binding"/>
    <property type="evidence" value="ECO:0007669"/>
    <property type="project" value="InterPro"/>
</dbReference>
<comment type="caution">
    <text evidence="7">The sequence shown here is derived from an EMBL/GenBank/DDBJ whole genome shotgun (WGS) entry which is preliminary data.</text>
</comment>
<protein>
    <submittedName>
        <fullName evidence="7">Cullin</fullName>
    </submittedName>
</protein>
<dbReference type="FunFam" id="1.10.10.10:FF:000014">
    <property type="entry name" value="Cullin 1"/>
    <property type="match status" value="1"/>
</dbReference>
<dbReference type="AlphaFoldDB" id="A0A835Z7J2"/>
<dbReference type="Pfam" id="PF00888">
    <property type="entry name" value="Cullin"/>
    <property type="match status" value="1"/>
</dbReference>
<evidence type="ECO:0000256" key="4">
    <source>
        <dbReference type="PROSITE-ProRule" id="PRU00330"/>
    </source>
</evidence>
<dbReference type="SMART" id="SM00182">
    <property type="entry name" value="CULLIN"/>
    <property type="match status" value="1"/>
</dbReference>
<dbReference type="InterPro" id="IPR001373">
    <property type="entry name" value="Cullin_N"/>
</dbReference>
<dbReference type="Pfam" id="PF26557">
    <property type="entry name" value="Cullin_AB"/>
    <property type="match status" value="1"/>
</dbReference>
<feature type="domain" description="Cullin family profile" evidence="6">
    <location>
        <begin position="379"/>
        <end position="605"/>
    </location>
</feature>
<evidence type="ECO:0000313" key="7">
    <source>
        <dbReference type="EMBL" id="KAG5188131.1"/>
    </source>
</evidence>
<dbReference type="InterPro" id="IPR036317">
    <property type="entry name" value="Cullin_homology_sf"/>
</dbReference>
<dbReference type="InterPro" id="IPR059120">
    <property type="entry name" value="Cullin-like_AB"/>
</dbReference>
<dbReference type="Gene3D" id="3.30.230.130">
    <property type="entry name" value="Cullin, Chain C, Domain 2"/>
    <property type="match status" value="1"/>
</dbReference>
<dbReference type="SUPFAM" id="SSF46785">
    <property type="entry name" value="Winged helix' DNA-binding domain"/>
    <property type="match status" value="1"/>
</dbReference>
<evidence type="ECO:0000256" key="3">
    <source>
        <dbReference type="ARBA" id="ARBA00022843"/>
    </source>
</evidence>
<dbReference type="OrthoDB" id="27073at2759"/>
<dbReference type="Pfam" id="PF10557">
    <property type="entry name" value="Cullin_Nedd8"/>
    <property type="match status" value="1"/>
</dbReference>
<dbReference type="PROSITE" id="PS50069">
    <property type="entry name" value="CULLIN_2"/>
    <property type="match status" value="1"/>
</dbReference>
<evidence type="ECO:0000256" key="5">
    <source>
        <dbReference type="RuleBase" id="RU003829"/>
    </source>
</evidence>
<reference evidence="7" key="1">
    <citation type="submission" date="2021-02" db="EMBL/GenBank/DDBJ databases">
        <title>First Annotated Genome of the Yellow-green Alga Tribonema minus.</title>
        <authorList>
            <person name="Mahan K.M."/>
        </authorList>
    </citation>
    <scope>NUCLEOTIDE SEQUENCE</scope>
    <source>
        <strain evidence="7">UTEX B ZZ1240</strain>
    </source>
</reference>
<dbReference type="InterPro" id="IPR016157">
    <property type="entry name" value="Cullin_CS"/>
</dbReference>
<dbReference type="Gene3D" id="1.10.10.10">
    <property type="entry name" value="Winged helix-like DNA-binding domain superfamily/Winged helix DNA-binding domain"/>
    <property type="match status" value="1"/>
</dbReference>
<dbReference type="GO" id="GO:0006511">
    <property type="term" value="P:ubiquitin-dependent protein catabolic process"/>
    <property type="evidence" value="ECO:0007669"/>
    <property type="project" value="InterPro"/>
</dbReference>
<dbReference type="InterPro" id="IPR019559">
    <property type="entry name" value="Cullin_neddylation_domain"/>
</dbReference>
<dbReference type="InterPro" id="IPR036390">
    <property type="entry name" value="WH_DNA-bd_sf"/>
</dbReference>
<dbReference type="SMART" id="SM00884">
    <property type="entry name" value="Cullin_Nedd8"/>
    <property type="match status" value="1"/>
</dbReference>
<keyword evidence="3" id="KW-0832">Ubl conjugation</keyword>
<dbReference type="Proteomes" id="UP000664859">
    <property type="component" value="Unassembled WGS sequence"/>
</dbReference>
<dbReference type="InterPro" id="IPR036388">
    <property type="entry name" value="WH-like_DNA-bd_sf"/>
</dbReference>
<evidence type="ECO:0000256" key="1">
    <source>
        <dbReference type="ARBA" id="ARBA00006019"/>
    </source>
</evidence>
<dbReference type="GO" id="GO:0031461">
    <property type="term" value="C:cullin-RING ubiquitin ligase complex"/>
    <property type="evidence" value="ECO:0007669"/>
    <property type="project" value="InterPro"/>
</dbReference>
<gene>
    <name evidence="7" type="ORF">JKP88DRAFT_271741</name>
</gene>
<dbReference type="InterPro" id="IPR016158">
    <property type="entry name" value="Cullin_homology"/>
</dbReference>
<dbReference type="PROSITE" id="PS01256">
    <property type="entry name" value="CULLIN_1"/>
    <property type="match status" value="1"/>
</dbReference>
<comment type="similarity">
    <text evidence="1 4 5">Belongs to the cullin family.</text>
</comment>